<reference evidence="3 4" key="1">
    <citation type="submission" date="2020-02" db="EMBL/GenBank/DDBJ databases">
        <title>Genome sequence of the type strain CGMCC 1.15528 of Mesorhizobium zhangyense.</title>
        <authorList>
            <person name="Gao J."/>
            <person name="Sun J."/>
        </authorList>
    </citation>
    <scope>NUCLEOTIDE SEQUENCE [LARGE SCALE GENOMIC DNA]</scope>
    <source>
        <strain evidence="3 4">CGMCC 1.15528</strain>
    </source>
</reference>
<dbReference type="SMART" id="SM00318">
    <property type="entry name" value="SNc"/>
    <property type="match status" value="1"/>
</dbReference>
<dbReference type="EMBL" id="JAAKZG010000001">
    <property type="protein sequence ID" value="NGN39536.1"/>
    <property type="molecule type" value="Genomic_DNA"/>
</dbReference>
<comment type="caution">
    <text evidence="3">The sequence shown here is derived from an EMBL/GenBank/DDBJ whole genome shotgun (WGS) entry which is preliminary data.</text>
</comment>
<evidence type="ECO:0000313" key="4">
    <source>
        <dbReference type="Proteomes" id="UP000481252"/>
    </source>
</evidence>
<dbReference type="PANTHER" id="PTHR12302">
    <property type="entry name" value="EBNA2 BINDING PROTEIN P100"/>
    <property type="match status" value="1"/>
</dbReference>
<evidence type="ECO:0000259" key="2">
    <source>
        <dbReference type="PROSITE" id="PS50830"/>
    </source>
</evidence>
<keyword evidence="4" id="KW-1185">Reference proteome</keyword>
<keyword evidence="1" id="KW-0472">Membrane</keyword>
<dbReference type="Pfam" id="PF00565">
    <property type="entry name" value="SNase"/>
    <property type="match status" value="1"/>
</dbReference>
<keyword evidence="1" id="KW-0812">Transmembrane</keyword>
<dbReference type="PROSITE" id="PS50830">
    <property type="entry name" value="TNASE_3"/>
    <property type="match status" value="1"/>
</dbReference>
<name>A0A7C9R4E7_9HYPH</name>
<dbReference type="InterPro" id="IPR035437">
    <property type="entry name" value="SNase_OB-fold_sf"/>
</dbReference>
<protein>
    <submittedName>
        <fullName evidence="3">Thermonuclease family protein</fullName>
    </submittedName>
</protein>
<dbReference type="RefSeq" id="WP_165114375.1">
    <property type="nucleotide sequence ID" value="NZ_JAAKZG010000001.1"/>
</dbReference>
<feature type="domain" description="TNase-like" evidence="2">
    <location>
        <begin position="55"/>
        <end position="165"/>
    </location>
</feature>
<keyword evidence="1" id="KW-1133">Transmembrane helix</keyword>
<dbReference type="Gene3D" id="2.40.50.90">
    <property type="match status" value="1"/>
</dbReference>
<accession>A0A7C9R4E7</accession>
<evidence type="ECO:0000313" key="3">
    <source>
        <dbReference type="EMBL" id="NGN39536.1"/>
    </source>
</evidence>
<sequence length="202" mass="22887">MSRNWSRRRRYTPPRSPFRKFLDYCLAFAILGLIVLIVARLDRVETRQTTGSAIVNDGDSITLGAERIRLLGIDAPEYTQTCQKDGADYPCGRRSREALARLVAGKSVSCSGWERDRYNRLLGVCTAGGVDLNRAQVEQGWAVAYGDYDDLEQAARQKGIGIWAGTFERPREWRDTHRMPVEPHHGSAGSMLNWLREMLRLS</sequence>
<dbReference type="PANTHER" id="PTHR12302:SF26">
    <property type="entry name" value="BLR1266 PROTEIN"/>
    <property type="match status" value="1"/>
</dbReference>
<dbReference type="InterPro" id="IPR016071">
    <property type="entry name" value="Staphylococal_nuclease_OB-fold"/>
</dbReference>
<proteinExistence type="predicted"/>
<evidence type="ECO:0000256" key="1">
    <source>
        <dbReference type="SAM" id="Phobius"/>
    </source>
</evidence>
<feature type="transmembrane region" description="Helical" evidence="1">
    <location>
        <begin position="21"/>
        <end position="39"/>
    </location>
</feature>
<dbReference type="SUPFAM" id="SSF50199">
    <property type="entry name" value="Staphylococcal nuclease"/>
    <property type="match status" value="1"/>
</dbReference>
<dbReference type="Proteomes" id="UP000481252">
    <property type="component" value="Unassembled WGS sequence"/>
</dbReference>
<dbReference type="AlphaFoldDB" id="A0A7C9R4E7"/>
<gene>
    <name evidence="3" type="ORF">G6N74_00505</name>
</gene>
<organism evidence="3 4">
    <name type="scientific">Mesorhizobium zhangyense</name>
    <dbReference type="NCBI Taxonomy" id="1776730"/>
    <lineage>
        <taxon>Bacteria</taxon>
        <taxon>Pseudomonadati</taxon>
        <taxon>Pseudomonadota</taxon>
        <taxon>Alphaproteobacteria</taxon>
        <taxon>Hyphomicrobiales</taxon>
        <taxon>Phyllobacteriaceae</taxon>
        <taxon>Mesorhizobium</taxon>
    </lineage>
</organism>